<dbReference type="Gene3D" id="3.30.70.330">
    <property type="match status" value="2"/>
</dbReference>
<keyword evidence="8" id="KW-1185">Reference proteome</keyword>
<protein>
    <recommendedName>
        <fullName evidence="9">La-related protein 7</fullName>
    </recommendedName>
</protein>
<feature type="compositionally biased region" description="Basic and acidic residues" evidence="3">
    <location>
        <begin position="443"/>
        <end position="452"/>
    </location>
</feature>
<dbReference type="Pfam" id="PF08777">
    <property type="entry name" value="RRM_3"/>
    <property type="match status" value="1"/>
</dbReference>
<evidence type="ECO:0000256" key="2">
    <source>
        <dbReference type="PROSITE-ProRule" id="PRU00332"/>
    </source>
</evidence>
<dbReference type="Pfam" id="PF00076">
    <property type="entry name" value="RRM_1"/>
    <property type="match status" value="1"/>
</dbReference>
<dbReference type="EMBL" id="JAPWTK010000106">
    <property type="protein sequence ID" value="KAJ8949990.1"/>
    <property type="molecule type" value="Genomic_DNA"/>
</dbReference>
<dbReference type="GO" id="GO:0003723">
    <property type="term" value="F:RNA binding"/>
    <property type="evidence" value="ECO:0007669"/>
    <property type="project" value="UniProtKB-UniRule"/>
</dbReference>
<evidence type="ECO:0000256" key="1">
    <source>
        <dbReference type="ARBA" id="ARBA00022884"/>
    </source>
</evidence>
<feature type="domain" description="XRRM" evidence="6">
    <location>
        <begin position="342"/>
        <end position="452"/>
    </location>
</feature>
<proteinExistence type="predicted"/>
<gene>
    <name evidence="7" type="ORF">NQ318_002400</name>
</gene>
<name>A0AAV8YF99_9CUCU</name>
<feature type="compositionally biased region" description="Basic residues" evidence="3">
    <location>
        <begin position="255"/>
        <end position="264"/>
    </location>
</feature>
<sequence>MGEGECEVVEAKKGRHRKKQLYNSILQQMEFYFSDSNLSKDRYLSKVISENPYVDIKIKENVDECTIYVENIKTDANHEWLKHVFSDFGNVVYVSIPKYKQTRSNKGFAFIEFETENEAQNALDYFENIGCKMPSDASPDQLRSITTFEDDTSKNYKDIKGTIAVSSECGNNESNIPKKRKLSDEGNEQEKKIKTEADEDLKDYTKKENVDLDYIHSKNENIKQENINKIEVIPNIEPKDENKTENLETNDAENKKKKKHKKDRKKNYIKELGLQILSKKEWKKMRNRYLDLQKKKMKEFKYYLQKKKFNQKYNMPKKERDDTSTPTEEQLIVKEEVPDKLEYVPGVIVKLSLPEPCLDLKKLKNDIKATSSDVKYVDIPISAGGEQVYVRFSNCESAKEFCRQEFVGERTVLENEDEKSYWDKIQNDRTTKFTKSVKKQRGRDKLLRKAEKERAKHIRFEEETSLTKSKADQ</sequence>
<keyword evidence="1 2" id="KW-0694">RNA-binding</keyword>
<dbReference type="SMART" id="SM00360">
    <property type="entry name" value="RRM"/>
    <property type="match status" value="1"/>
</dbReference>
<dbReference type="SUPFAM" id="SSF46785">
    <property type="entry name" value="Winged helix' DNA-binding domain"/>
    <property type="match status" value="1"/>
</dbReference>
<evidence type="ECO:0000313" key="8">
    <source>
        <dbReference type="Proteomes" id="UP001162162"/>
    </source>
</evidence>
<dbReference type="PROSITE" id="PS50961">
    <property type="entry name" value="HTH_LA"/>
    <property type="match status" value="1"/>
</dbReference>
<dbReference type="InterPro" id="IPR036388">
    <property type="entry name" value="WH-like_DNA-bd_sf"/>
</dbReference>
<feature type="region of interest" description="Disordered" evidence="3">
    <location>
        <begin position="168"/>
        <end position="196"/>
    </location>
</feature>
<dbReference type="PROSITE" id="PS51939">
    <property type="entry name" value="XRRM"/>
    <property type="match status" value="1"/>
</dbReference>
<dbReference type="InterPro" id="IPR006630">
    <property type="entry name" value="La_HTH"/>
</dbReference>
<dbReference type="PANTHER" id="PTHR15241">
    <property type="entry name" value="TRANSFORMER-2-RELATED"/>
    <property type="match status" value="1"/>
</dbReference>
<dbReference type="InterPro" id="IPR036390">
    <property type="entry name" value="WH_DNA-bd_sf"/>
</dbReference>
<evidence type="ECO:0000259" key="4">
    <source>
        <dbReference type="PROSITE" id="PS50102"/>
    </source>
</evidence>
<dbReference type="Pfam" id="PF05383">
    <property type="entry name" value="La"/>
    <property type="match status" value="1"/>
</dbReference>
<evidence type="ECO:0000313" key="7">
    <source>
        <dbReference type="EMBL" id="KAJ8949990.1"/>
    </source>
</evidence>
<evidence type="ECO:0008006" key="9">
    <source>
        <dbReference type="Google" id="ProtNLM"/>
    </source>
</evidence>
<feature type="domain" description="RRM" evidence="4">
    <location>
        <begin position="65"/>
        <end position="140"/>
    </location>
</feature>
<feature type="compositionally biased region" description="Basic and acidic residues" evidence="3">
    <location>
        <begin position="182"/>
        <end position="196"/>
    </location>
</feature>
<dbReference type="AlphaFoldDB" id="A0AAV8YF99"/>
<evidence type="ECO:0000256" key="3">
    <source>
        <dbReference type="SAM" id="MobiDB-lite"/>
    </source>
</evidence>
<dbReference type="PANTHER" id="PTHR15241:SF390">
    <property type="entry name" value="POLYADENYLATE-BINDING PROTEIN"/>
    <property type="match status" value="1"/>
</dbReference>
<dbReference type="InterPro" id="IPR035979">
    <property type="entry name" value="RBD_domain_sf"/>
</dbReference>
<evidence type="ECO:0000259" key="6">
    <source>
        <dbReference type="PROSITE" id="PS51939"/>
    </source>
</evidence>
<feature type="domain" description="HTH La-type RNA-binding" evidence="5">
    <location>
        <begin position="15"/>
        <end position="112"/>
    </location>
</feature>
<accession>A0AAV8YF99</accession>
<dbReference type="PROSITE" id="PS50102">
    <property type="entry name" value="RRM"/>
    <property type="match status" value="1"/>
</dbReference>
<dbReference type="SUPFAM" id="SSF54928">
    <property type="entry name" value="RNA-binding domain, RBD"/>
    <property type="match status" value="1"/>
</dbReference>
<dbReference type="InterPro" id="IPR014886">
    <property type="entry name" value="La_xRRM"/>
</dbReference>
<feature type="region of interest" description="Disordered" evidence="3">
    <location>
        <begin position="433"/>
        <end position="452"/>
    </location>
</feature>
<dbReference type="GO" id="GO:1990904">
    <property type="term" value="C:ribonucleoprotein complex"/>
    <property type="evidence" value="ECO:0007669"/>
    <property type="project" value="UniProtKB-UniRule"/>
</dbReference>
<organism evidence="7 8">
    <name type="scientific">Aromia moschata</name>
    <dbReference type="NCBI Taxonomy" id="1265417"/>
    <lineage>
        <taxon>Eukaryota</taxon>
        <taxon>Metazoa</taxon>
        <taxon>Ecdysozoa</taxon>
        <taxon>Arthropoda</taxon>
        <taxon>Hexapoda</taxon>
        <taxon>Insecta</taxon>
        <taxon>Pterygota</taxon>
        <taxon>Neoptera</taxon>
        <taxon>Endopterygota</taxon>
        <taxon>Coleoptera</taxon>
        <taxon>Polyphaga</taxon>
        <taxon>Cucujiformia</taxon>
        <taxon>Chrysomeloidea</taxon>
        <taxon>Cerambycidae</taxon>
        <taxon>Cerambycinae</taxon>
        <taxon>Callichromatini</taxon>
        <taxon>Aromia</taxon>
    </lineage>
</organism>
<dbReference type="Proteomes" id="UP001162162">
    <property type="component" value="Unassembled WGS sequence"/>
</dbReference>
<evidence type="ECO:0000259" key="5">
    <source>
        <dbReference type="PROSITE" id="PS50961"/>
    </source>
</evidence>
<dbReference type="SMART" id="SM00715">
    <property type="entry name" value="LA"/>
    <property type="match status" value="1"/>
</dbReference>
<comment type="caution">
    <text evidence="7">The sequence shown here is derived from an EMBL/GenBank/DDBJ whole genome shotgun (WGS) entry which is preliminary data.</text>
</comment>
<reference evidence="7" key="1">
    <citation type="journal article" date="2023" name="Insect Mol. Biol.">
        <title>Genome sequencing provides insights into the evolution of gene families encoding plant cell wall-degrading enzymes in longhorned beetles.</title>
        <authorList>
            <person name="Shin N.R."/>
            <person name="Okamura Y."/>
            <person name="Kirsch R."/>
            <person name="Pauchet Y."/>
        </authorList>
    </citation>
    <scope>NUCLEOTIDE SEQUENCE</scope>
    <source>
        <strain evidence="7">AMC_N1</strain>
    </source>
</reference>
<feature type="region of interest" description="Disordered" evidence="3">
    <location>
        <begin position="241"/>
        <end position="264"/>
    </location>
</feature>
<dbReference type="Gene3D" id="1.10.10.10">
    <property type="entry name" value="Winged helix-like DNA-binding domain superfamily/Winged helix DNA-binding domain"/>
    <property type="match status" value="1"/>
</dbReference>
<dbReference type="InterPro" id="IPR000504">
    <property type="entry name" value="RRM_dom"/>
</dbReference>
<dbReference type="InterPro" id="IPR012677">
    <property type="entry name" value="Nucleotide-bd_a/b_plait_sf"/>
</dbReference>